<evidence type="ECO:0000313" key="4">
    <source>
        <dbReference type="Proteomes" id="UP000193411"/>
    </source>
</evidence>
<keyword evidence="4" id="KW-1185">Reference proteome</keyword>
<dbReference type="InterPro" id="IPR036259">
    <property type="entry name" value="MFS_trans_sf"/>
</dbReference>
<comment type="caution">
    <text evidence="3">The sequence shown here is derived from an EMBL/GenBank/DDBJ whole genome shotgun (WGS) entry which is preliminary data.</text>
</comment>
<dbReference type="PANTHER" id="PTHR23547">
    <property type="entry name" value="MAJOR FACILITATOR SUPERFAMILY DOMAIN, GENERAL SUBSTRATE TRANSPORTER"/>
    <property type="match status" value="1"/>
</dbReference>
<dbReference type="AlphaFoldDB" id="A0A1Y2HMH6"/>
<feature type="transmembrane region" description="Helical" evidence="2">
    <location>
        <begin position="101"/>
        <end position="119"/>
    </location>
</feature>
<accession>A0A1Y2HMH6</accession>
<feature type="transmembrane region" description="Helical" evidence="2">
    <location>
        <begin position="424"/>
        <end position="449"/>
    </location>
</feature>
<dbReference type="SUPFAM" id="SSF103473">
    <property type="entry name" value="MFS general substrate transporter"/>
    <property type="match status" value="1"/>
</dbReference>
<dbReference type="Gene3D" id="1.20.1250.20">
    <property type="entry name" value="MFS general substrate transporter like domains"/>
    <property type="match status" value="1"/>
</dbReference>
<gene>
    <name evidence="3" type="ORF">BCR44DRAFT_118081</name>
</gene>
<dbReference type="OrthoDB" id="196955at2759"/>
<feature type="transmembrane region" description="Helical" evidence="2">
    <location>
        <begin position="65"/>
        <end position="89"/>
    </location>
</feature>
<keyword evidence="2" id="KW-0472">Membrane</keyword>
<evidence type="ECO:0000256" key="1">
    <source>
        <dbReference type="SAM" id="MobiDB-lite"/>
    </source>
</evidence>
<dbReference type="PANTHER" id="PTHR23547:SF1">
    <property type="entry name" value="MAJOR FACILITATOR SUPERFAMILY MFS_1"/>
    <property type="match status" value="1"/>
</dbReference>
<reference evidence="3 4" key="1">
    <citation type="submission" date="2016-07" db="EMBL/GenBank/DDBJ databases">
        <title>Pervasive Adenine N6-methylation of Active Genes in Fungi.</title>
        <authorList>
            <consortium name="DOE Joint Genome Institute"/>
            <person name="Mondo S.J."/>
            <person name="Dannebaum R.O."/>
            <person name="Kuo R.C."/>
            <person name="Labutti K."/>
            <person name="Haridas S."/>
            <person name="Kuo A."/>
            <person name="Salamov A."/>
            <person name="Ahrendt S.R."/>
            <person name="Lipzen A."/>
            <person name="Sullivan W."/>
            <person name="Andreopoulos W.B."/>
            <person name="Clum A."/>
            <person name="Lindquist E."/>
            <person name="Daum C."/>
            <person name="Ramamoorthy G.K."/>
            <person name="Gryganskyi A."/>
            <person name="Culley D."/>
            <person name="Magnuson J.K."/>
            <person name="James T.Y."/>
            <person name="O'Malley M.A."/>
            <person name="Stajich J.E."/>
            <person name="Spatafora J.W."/>
            <person name="Visel A."/>
            <person name="Grigoriev I.V."/>
        </authorList>
    </citation>
    <scope>NUCLEOTIDE SEQUENCE [LARGE SCALE GENOMIC DNA]</scope>
    <source>
        <strain evidence="3 4">PL171</strain>
    </source>
</reference>
<feature type="transmembrane region" description="Helical" evidence="2">
    <location>
        <begin position="455"/>
        <end position="472"/>
    </location>
</feature>
<feature type="transmembrane region" description="Helical" evidence="2">
    <location>
        <begin position="306"/>
        <end position="325"/>
    </location>
</feature>
<dbReference type="InterPro" id="IPR047769">
    <property type="entry name" value="MFS_ArsJ"/>
</dbReference>
<feature type="transmembrane region" description="Helical" evidence="2">
    <location>
        <begin position="385"/>
        <end position="412"/>
    </location>
</feature>
<feature type="transmembrane region" description="Helical" evidence="2">
    <location>
        <begin position="215"/>
        <end position="245"/>
    </location>
</feature>
<evidence type="ECO:0000313" key="3">
    <source>
        <dbReference type="EMBL" id="ORZ35785.1"/>
    </source>
</evidence>
<name>A0A1Y2HMH6_9FUNG</name>
<dbReference type="Proteomes" id="UP000193411">
    <property type="component" value="Unassembled WGS sequence"/>
</dbReference>
<organism evidence="3 4">
    <name type="scientific">Catenaria anguillulae PL171</name>
    <dbReference type="NCBI Taxonomy" id="765915"/>
    <lineage>
        <taxon>Eukaryota</taxon>
        <taxon>Fungi</taxon>
        <taxon>Fungi incertae sedis</taxon>
        <taxon>Blastocladiomycota</taxon>
        <taxon>Blastocladiomycetes</taxon>
        <taxon>Blastocladiales</taxon>
        <taxon>Catenariaceae</taxon>
        <taxon>Catenaria</taxon>
    </lineage>
</organism>
<feature type="region of interest" description="Disordered" evidence="1">
    <location>
        <begin position="1"/>
        <end position="59"/>
    </location>
</feature>
<feature type="transmembrane region" description="Helical" evidence="2">
    <location>
        <begin position="131"/>
        <end position="149"/>
    </location>
</feature>
<keyword evidence="2" id="KW-0812">Transmembrane</keyword>
<sequence length="498" mass="53022">MPVSDPDSDAAIALSAPPTAVESQERDGVATAPGSNSNDSLVADKKVEPDQGGPPPSNAKPDLSAFYAIASTYLAFTIGDSALRMIVLLELFSRQYTAIELALMFSLYELLGVVTNLFGGLSASRIGLRPLLLLGLVSQVVAITMLFFLGDAWSKVVTTAYIAVSQGFSGIAKDLVKMSGKSVTKLSSSVENDNPTLLLRLVSYLTGAKNSIKGLGYFVGAALVAWGYIPALSVLMSLTLLTFLASFRYVPAHLGKSSTRLTLAKVLKAQNTNIRRLSLARIFLFGARDLWFEIPLPVFLRGVLGWSYFATGFFLAAWVMVYGGVQSSAPHLLKDVLQPKLKRSWAGYADPHSPQPLMPMHVVLVAVTCVLAGVLYATAGDKLATTLVLVVFLFVFACAFAMASALHSYLIVAYSGRDKVAANVGIYYCANAVGRLAGTLASGFIYVGWGLNACLWFSAGALVVSGMVGAVLEHPLEIGVREAEVEEGVRVPMTVRDG</sequence>
<proteinExistence type="predicted"/>
<evidence type="ECO:0000256" key="2">
    <source>
        <dbReference type="SAM" id="Phobius"/>
    </source>
</evidence>
<keyword evidence="2" id="KW-1133">Transmembrane helix</keyword>
<feature type="transmembrane region" description="Helical" evidence="2">
    <location>
        <begin position="362"/>
        <end position="379"/>
    </location>
</feature>
<dbReference type="EMBL" id="MCFL01000020">
    <property type="protein sequence ID" value="ORZ35785.1"/>
    <property type="molecule type" value="Genomic_DNA"/>
</dbReference>
<protein>
    <submittedName>
        <fullName evidence="3">Major facilitator superfamily domain-containing protein</fullName>
    </submittedName>
</protein>